<dbReference type="InterPro" id="IPR007715">
    <property type="entry name" value="Coq4"/>
</dbReference>
<sequence>MEFSVPILSRWVSRLTKRNIFASVSRSTVHTGSASSKEEIENESDVRVHEDIPKAPLYPGHIPTTLAQKVLISVGSALAAITDPFRDDMVAVFGETTGTLAFRELHKIMSNDPEGRQILRDRPRIHTSTLDLDYLRQLPEETFGHAYYRFLADNNVTPDSRLAVQFVDDPELAYVAQRYREVHDLIHTLLEMPTHMLGEVTVKWVEAIHTKMPMCSTGALFGAVRLRPKQRRDYVSSHLPWALRVGYNAKNLMCVYYEKHWEMPLLELQHSLNIEPFPRKQSMQDHMPSLQKSGLVA</sequence>
<comment type="function">
    <text evidence="7">Lyase that catalyzes the C1-decarboxylation of 4-hydroxy-3-methoxy-5-(all-trans-polyprenyl)benzoic acid into 2-methoxy-6-(all-trans-polyprenyl)phenol during ubiquinone biosynthesis.</text>
</comment>
<dbReference type="UniPathway" id="UPA00232"/>
<dbReference type="GO" id="GO:0031314">
    <property type="term" value="C:extrinsic component of mitochondrial inner membrane"/>
    <property type="evidence" value="ECO:0007669"/>
    <property type="project" value="UniProtKB-UniRule"/>
</dbReference>
<feature type="binding site" evidence="7">
    <location>
        <position position="187"/>
    </location>
    <ligand>
        <name>Zn(2+)</name>
        <dbReference type="ChEBI" id="CHEBI:29105"/>
    </ligand>
</feature>
<keyword evidence="5 7" id="KW-0472">Membrane</keyword>
<proteinExistence type="evidence at transcript level"/>
<keyword evidence="7" id="KW-0479">Metal-binding</keyword>
<evidence type="ECO:0000313" key="8">
    <source>
        <dbReference type="EMBL" id="JAP72733.1"/>
    </source>
</evidence>
<organism evidence="8">
    <name type="scientific">Ixodes ricinus</name>
    <name type="common">Common tick</name>
    <name type="synonym">Acarus ricinus</name>
    <dbReference type="NCBI Taxonomy" id="34613"/>
    <lineage>
        <taxon>Eukaryota</taxon>
        <taxon>Metazoa</taxon>
        <taxon>Ecdysozoa</taxon>
        <taxon>Arthropoda</taxon>
        <taxon>Chelicerata</taxon>
        <taxon>Arachnida</taxon>
        <taxon>Acari</taxon>
        <taxon>Parasitiformes</taxon>
        <taxon>Ixodida</taxon>
        <taxon>Ixodoidea</taxon>
        <taxon>Ixodidae</taxon>
        <taxon>Ixodinae</taxon>
        <taxon>Ixodes</taxon>
    </lineage>
</organism>
<evidence type="ECO:0000256" key="1">
    <source>
        <dbReference type="ARBA" id="ARBA00022688"/>
    </source>
</evidence>
<comment type="subunit">
    <text evidence="7">Component of a multi-subunit COQ enzyme complex.</text>
</comment>
<dbReference type="Pfam" id="PF05019">
    <property type="entry name" value="Coq4"/>
    <property type="match status" value="1"/>
</dbReference>
<feature type="binding site" evidence="7">
    <location>
        <position position="183"/>
    </location>
    <ligand>
        <name>Zn(2+)</name>
        <dbReference type="ChEBI" id="CHEBI:29105"/>
    </ligand>
</feature>
<evidence type="ECO:0000256" key="4">
    <source>
        <dbReference type="ARBA" id="ARBA00023128"/>
    </source>
</evidence>
<evidence type="ECO:0000256" key="3">
    <source>
        <dbReference type="ARBA" id="ARBA00022833"/>
    </source>
</evidence>
<accession>A0A131XZR9</accession>
<dbReference type="EMBL" id="GEFM01003063">
    <property type="protein sequence ID" value="JAP72733.1"/>
    <property type="molecule type" value="mRNA"/>
</dbReference>
<dbReference type="HAMAP" id="MF_03111">
    <property type="entry name" value="Coq4"/>
    <property type="match status" value="1"/>
</dbReference>
<evidence type="ECO:0000256" key="6">
    <source>
        <dbReference type="ARBA" id="ARBA00023239"/>
    </source>
</evidence>
<feature type="binding site" evidence="7">
    <location>
        <position position="184"/>
    </location>
    <ligand>
        <name>Zn(2+)</name>
        <dbReference type="ChEBI" id="CHEBI:29105"/>
    </ligand>
</feature>
<comment type="similarity">
    <text evidence="7">Belongs to the COQ4 family.</text>
</comment>
<dbReference type="EC" id="4.1.1.130" evidence="7"/>
<dbReference type="AlphaFoldDB" id="A0A131XZR9"/>
<keyword evidence="3 7" id="KW-0862">Zinc</keyword>
<feature type="binding site" evidence="7">
    <location>
        <position position="199"/>
    </location>
    <ligand>
        <name>Zn(2+)</name>
        <dbReference type="ChEBI" id="CHEBI:29105"/>
    </ligand>
</feature>
<dbReference type="GO" id="GO:0120539">
    <property type="term" value="F:4-hydroxy-3-methoxy-5-polyprenylbenzoate decarboxylase activity"/>
    <property type="evidence" value="ECO:0007669"/>
    <property type="project" value="UniProtKB-EC"/>
</dbReference>
<name>A0A131XZR9_IXORI</name>
<dbReference type="PANTHER" id="PTHR12922">
    <property type="entry name" value="UBIQUINONE BIOSYNTHESIS PROTEIN"/>
    <property type="match status" value="1"/>
</dbReference>
<comment type="cofactor">
    <cofactor evidence="7">
        <name>Zn(2+)</name>
        <dbReference type="ChEBI" id="CHEBI:29105"/>
    </cofactor>
</comment>
<protein>
    <recommendedName>
        <fullName evidence="7">Ubiquinone biosynthesis protein COQ4 homolog, mitochondrial</fullName>
    </recommendedName>
    <alternativeName>
        <fullName evidence="7">4-hydroxy-3-methoxy-5-polyprenylbenzoate decarboxylase</fullName>
        <ecNumber evidence="7">4.1.1.130</ecNumber>
    </alternativeName>
    <alternativeName>
        <fullName evidence="7">Coenzyme Q biosynthesis protein 4 homolog</fullName>
    </alternativeName>
</protein>
<dbReference type="InterPro" id="IPR027540">
    <property type="entry name" value="Coq4_euk"/>
</dbReference>
<evidence type="ECO:0000256" key="7">
    <source>
        <dbReference type="HAMAP-Rule" id="MF_03111"/>
    </source>
</evidence>
<keyword evidence="8" id="KW-0830">Ubiquinone</keyword>
<keyword evidence="6 7" id="KW-0456">Lyase</keyword>
<reference evidence="8" key="1">
    <citation type="submission" date="2016-02" db="EMBL/GenBank/DDBJ databases">
        <title>RNAseq analyses of the midgut from blood- or serum-fed Ixodes ricinus ticks.</title>
        <authorList>
            <person name="Perner J."/>
            <person name="Provaznik J."/>
            <person name="Schrenkova J."/>
            <person name="Urbanova V."/>
            <person name="Ribeiro J.M."/>
            <person name="Kopacek P."/>
        </authorList>
    </citation>
    <scope>NUCLEOTIDE SEQUENCE</scope>
    <source>
        <tissue evidence="8">Gut</tissue>
    </source>
</reference>
<comment type="catalytic activity">
    <reaction evidence="7">
        <text>a 4-hydroxy-3-methoxy-5-(all-trans-polyprenyl)benzoate + H(+) = a 2-methoxy-6-(all-trans-polyprenyl)phenol + CO2</text>
        <dbReference type="Rhea" id="RHEA:81179"/>
        <dbReference type="Rhea" id="RHEA-COMP:9551"/>
        <dbReference type="Rhea" id="RHEA-COMP:10931"/>
        <dbReference type="ChEBI" id="CHEBI:15378"/>
        <dbReference type="ChEBI" id="CHEBI:16526"/>
        <dbReference type="ChEBI" id="CHEBI:62731"/>
        <dbReference type="ChEBI" id="CHEBI:84443"/>
        <dbReference type="EC" id="4.1.1.130"/>
    </reaction>
</comment>
<dbReference type="PANTHER" id="PTHR12922:SF7">
    <property type="entry name" value="UBIQUINONE BIOSYNTHESIS PROTEIN COQ4 HOMOLOG, MITOCHONDRIAL"/>
    <property type="match status" value="1"/>
</dbReference>
<keyword evidence="2 7" id="KW-0999">Mitochondrion inner membrane</keyword>
<keyword evidence="4 7" id="KW-0496">Mitochondrion</keyword>
<comment type="pathway">
    <text evidence="7">Cofactor biosynthesis; ubiquinone biosynthesis.</text>
</comment>
<comment type="subcellular location">
    <subcellularLocation>
        <location evidence="7">Mitochondrion inner membrane</location>
        <topology evidence="7">Peripheral membrane protein</topology>
        <orientation evidence="7">Matrix side</orientation>
    </subcellularLocation>
</comment>
<evidence type="ECO:0000256" key="5">
    <source>
        <dbReference type="ARBA" id="ARBA00023136"/>
    </source>
</evidence>
<dbReference type="GO" id="GO:0008270">
    <property type="term" value="F:zinc ion binding"/>
    <property type="evidence" value="ECO:0007669"/>
    <property type="project" value="UniProtKB-UniRule"/>
</dbReference>
<keyword evidence="1 7" id="KW-0831">Ubiquinone biosynthesis</keyword>
<evidence type="ECO:0000256" key="2">
    <source>
        <dbReference type="ARBA" id="ARBA00022792"/>
    </source>
</evidence>